<organism evidence="1 2">
    <name type="scientific">Okeanomitos corallinicola TIOX110</name>
    <dbReference type="NCBI Taxonomy" id="3133117"/>
    <lineage>
        <taxon>Bacteria</taxon>
        <taxon>Bacillati</taxon>
        <taxon>Cyanobacteriota</taxon>
        <taxon>Cyanophyceae</taxon>
        <taxon>Nostocales</taxon>
        <taxon>Aphanizomenonaceae</taxon>
        <taxon>Okeanomitos</taxon>
    </lineage>
</organism>
<proteinExistence type="predicted"/>
<dbReference type="Proteomes" id="UP001483337">
    <property type="component" value="Chromosome"/>
</dbReference>
<dbReference type="EMBL" id="CP150886">
    <property type="protein sequence ID" value="WZB89732.1"/>
    <property type="molecule type" value="Genomic_DNA"/>
</dbReference>
<name>A0ABZ2UWE6_9CYAN</name>
<protein>
    <recommendedName>
        <fullName evidence="3">RiboL-PSP-HEPN domain-containing protein</fullName>
    </recommendedName>
</protein>
<evidence type="ECO:0000313" key="1">
    <source>
        <dbReference type="EMBL" id="WZB89732.1"/>
    </source>
</evidence>
<gene>
    <name evidence="1" type="ORF">WJM97_08590</name>
</gene>
<accession>A0ABZ2UWE6</accession>
<evidence type="ECO:0008006" key="3">
    <source>
        <dbReference type="Google" id="ProtNLM"/>
    </source>
</evidence>
<dbReference type="RefSeq" id="WP_353932627.1">
    <property type="nucleotide sequence ID" value="NZ_CP150886.1"/>
</dbReference>
<keyword evidence="2" id="KW-1185">Reference proteome</keyword>
<sequence>MIEQELTWDEWLEELAMASGGEIDYFYLSEDNAKIEQPELYKYYQMGYDVNDFVSERLMSYEGGDVIIWIDPDEPDDNQLDAILSNTEFYQTFSEEIKSLRVLNDIVITDDKALKSLKRQIYIGTITCLETYLSDAFINTVLSNQEYLKSFFSTFKDFKKQTISMSNLFINIDKAEEIAKEAMSSKVLYHKLDKVNEMYTATLNISFPKFGEIMRYINTRHDLVHRNGKTTDGNKILIDCKIIEQVISDIENFVEKIDKMLHEK</sequence>
<evidence type="ECO:0000313" key="2">
    <source>
        <dbReference type="Proteomes" id="UP001483337"/>
    </source>
</evidence>
<reference evidence="1 2" key="1">
    <citation type="submission" date="2024-04" db="EMBL/GenBank/DDBJ databases">
        <title>Okeanomitos corallinicola gen. &amp; sp. nov. (Nostocales, Cyanobacteria), a new toxic marine heterocyst-forming cyanobacterium from a coral reef.</title>
        <authorList>
            <person name="Li H."/>
            <person name="Li R."/>
            <person name="Kang J."/>
            <person name="Hii K.S."/>
            <person name="Mohamed H.F."/>
            <person name="Xu X."/>
            <person name="Luo Z."/>
        </authorList>
    </citation>
    <scope>NUCLEOTIDE SEQUENCE [LARGE SCALE GENOMIC DNA]</scope>
    <source>
        <strain evidence="1 2">TIOX110</strain>
    </source>
</reference>